<evidence type="ECO:0000256" key="5">
    <source>
        <dbReference type="ARBA" id="ARBA00022741"/>
    </source>
</evidence>
<sequence>MRSIKINLDKKSRSSYEIRIGRDIIDRIALIIAKNHKSERYIVITDDCVGSLYGKKFLASLEDVGLNVSLIEFPAGEANKNINTVLDIAEKLLHAGADRETFLIALGGGVVGDITGFIASVFMRSVPYIQIPTTLVAQVDSSIGGKTAVDLPQGKNLMGTFYQPCAVFTDLSFLETLPEKEFNNGLSEIIKYGIIDDEKMFHTVEDNIETIKSKDSKILLNIIETCCRIKKSIVEIDEKDQGLRHILNFGHTWGHALEKMSRYTITHGEGVALGMIAAARLSEKMGYLESNQAKRIETLIRSAGLPWKIPEVFSADDIIDALRMDKKKKGDIVRFVLLKKIGMPFIIGSIKPETITAVIEEMTG</sequence>
<keyword evidence="7" id="KW-0520">NAD</keyword>
<dbReference type="GO" id="GO:0000166">
    <property type="term" value="F:nucleotide binding"/>
    <property type="evidence" value="ECO:0007669"/>
    <property type="project" value="UniProtKB-KW"/>
</dbReference>
<evidence type="ECO:0000259" key="12">
    <source>
        <dbReference type="Pfam" id="PF24621"/>
    </source>
</evidence>
<feature type="domain" description="3-dehydroquinate synthase N-terminal" evidence="11">
    <location>
        <begin position="71"/>
        <end position="183"/>
    </location>
</feature>
<protein>
    <submittedName>
        <fullName evidence="13">3-dehydroquinate synthase</fullName>
        <ecNumber evidence="13">4.2.3.4</ecNumber>
    </submittedName>
</protein>
<dbReference type="InterPro" id="IPR016037">
    <property type="entry name" value="DHQ_synth_AroB"/>
</dbReference>
<dbReference type="InterPro" id="IPR030960">
    <property type="entry name" value="DHQS/DOIS_N"/>
</dbReference>
<reference evidence="13" key="1">
    <citation type="journal article" date="2015" name="Proc. Natl. Acad. Sci. U.S.A.">
        <title>Networks of energetic and metabolic interactions define dynamics in microbial communities.</title>
        <authorList>
            <person name="Embree M."/>
            <person name="Liu J.K."/>
            <person name="Al-Bassam M.M."/>
            <person name="Zengler K."/>
        </authorList>
    </citation>
    <scope>NUCLEOTIDE SEQUENCE</scope>
</reference>
<dbReference type="Gene3D" id="3.40.50.1970">
    <property type="match status" value="1"/>
</dbReference>
<accession>A0A0W8FT51</accession>
<dbReference type="HAMAP" id="MF_00110">
    <property type="entry name" value="DHQ_synthase"/>
    <property type="match status" value="1"/>
</dbReference>
<dbReference type="FunFam" id="3.40.50.1970:FF:000007">
    <property type="entry name" value="Pentafunctional AROM polypeptide"/>
    <property type="match status" value="1"/>
</dbReference>
<organism evidence="13">
    <name type="scientific">hydrocarbon metagenome</name>
    <dbReference type="NCBI Taxonomy" id="938273"/>
    <lineage>
        <taxon>unclassified sequences</taxon>
        <taxon>metagenomes</taxon>
        <taxon>ecological metagenomes</taxon>
    </lineage>
</organism>
<keyword evidence="6" id="KW-0862">Zinc</keyword>
<dbReference type="NCBIfam" id="TIGR01357">
    <property type="entry name" value="aroB"/>
    <property type="match status" value="1"/>
</dbReference>
<keyword evidence="5" id="KW-0547">Nucleotide-binding</keyword>
<keyword evidence="10" id="KW-0812">Transmembrane</keyword>
<dbReference type="GO" id="GO:0003856">
    <property type="term" value="F:3-dehydroquinate synthase activity"/>
    <property type="evidence" value="ECO:0007669"/>
    <property type="project" value="UniProtKB-EC"/>
</dbReference>
<dbReference type="PANTHER" id="PTHR43622">
    <property type="entry name" value="3-DEHYDROQUINATE SYNTHASE"/>
    <property type="match status" value="1"/>
</dbReference>
<dbReference type="PANTHER" id="PTHR43622:SF1">
    <property type="entry name" value="3-DEHYDROQUINATE SYNTHASE"/>
    <property type="match status" value="1"/>
</dbReference>
<evidence type="ECO:0000256" key="9">
    <source>
        <dbReference type="ARBA" id="ARBA00023285"/>
    </source>
</evidence>
<evidence type="ECO:0000256" key="6">
    <source>
        <dbReference type="ARBA" id="ARBA00022833"/>
    </source>
</evidence>
<gene>
    <name evidence="13" type="ORF">ASZ90_006106</name>
</gene>
<proteinExistence type="inferred from homology"/>
<dbReference type="EC" id="4.2.3.4" evidence="13"/>
<dbReference type="GO" id="GO:0009073">
    <property type="term" value="P:aromatic amino acid family biosynthetic process"/>
    <property type="evidence" value="ECO:0007669"/>
    <property type="project" value="InterPro"/>
</dbReference>
<evidence type="ECO:0000256" key="1">
    <source>
        <dbReference type="ARBA" id="ARBA00001911"/>
    </source>
</evidence>
<evidence type="ECO:0000313" key="13">
    <source>
        <dbReference type="EMBL" id="KUG24101.1"/>
    </source>
</evidence>
<dbReference type="Gene3D" id="1.20.1090.10">
    <property type="entry name" value="Dehydroquinate synthase-like - alpha domain"/>
    <property type="match status" value="1"/>
</dbReference>
<comment type="caution">
    <text evidence="13">The sequence shown here is derived from an EMBL/GenBank/DDBJ whole genome shotgun (WGS) entry which is preliminary data.</text>
</comment>
<keyword evidence="9" id="KW-0170">Cobalt</keyword>
<dbReference type="InterPro" id="IPR050071">
    <property type="entry name" value="Dehydroquinate_synthase"/>
</dbReference>
<dbReference type="GO" id="GO:0046872">
    <property type="term" value="F:metal ion binding"/>
    <property type="evidence" value="ECO:0007669"/>
    <property type="project" value="UniProtKB-KW"/>
</dbReference>
<keyword evidence="8 13" id="KW-0456">Lyase</keyword>
<feature type="transmembrane region" description="Helical" evidence="10">
    <location>
        <begin position="101"/>
        <end position="123"/>
    </location>
</feature>
<feature type="domain" description="3-dehydroquinate synthase C-terminal" evidence="12">
    <location>
        <begin position="185"/>
        <end position="328"/>
    </location>
</feature>
<dbReference type="GO" id="GO:0005737">
    <property type="term" value="C:cytoplasm"/>
    <property type="evidence" value="ECO:0007669"/>
    <property type="project" value="InterPro"/>
</dbReference>
<keyword evidence="10" id="KW-1133">Transmembrane helix</keyword>
<evidence type="ECO:0000256" key="2">
    <source>
        <dbReference type="ARBA" id="ARBA00001941"/>
    </source>
</evidence>
<evidence type="ECO:0000256" key="4">
    <source>
        <dbReference type="ARBA" id="ARBA00022723"/>
    </source>
</evidence>
<comment type="cofactor">
    <cofactor evidence="2">
        <name>Co(2+)</name>
        <dbReference type="ChEBI" id="CHEBI:48828"/>
    </cofactor>
</comment>
<dbReference type="InterPro" id="IPR056179">
    <property type="entry name" value="DHQS_C"/>
</dbReference>
<evidence type="ECO:0000256" key="7">
    <source>
        <dbReference type="ARBA" id="ARBA00023027"/>
    </source>
</evidence>
<dbReference type="InterPro" id="IPR030963">
    <property type="entry name" value="DHQ_synth_fam"/>
</dbReference>
<dbReference type="AlphaFoldDB" id="A0A0W8FT51"/>
<dbReference type="Pfam" id="PF24621">
    <property type="entry name" value="DHQS_C"/>
    <property type="match status" value="1"/>
</dbReference>
<dbReference type="CDD" id="cd08195">
    <property type="entry name" value="DHQS"/>
    <property type="match status" value="1"/>
</dbReference>
<comment type="cofactor">
    <cofactor evidence="1">
        <name>NAD(+)</name>
        <dbReference type="ChEBI" id="CHEBI:57540"/>
    </cofactor>
</comment>
<dbReference type="EMBL" id="LNQE01000863">
    <property type="protein sequence ID" value="KUG24101.1"/>
    <property type="molecule type" value="Genomic_DNA"/>
</dbReference>
<keyword evidence="4" id="KW-0479">Metal-binding</keyword>
<evidence type="ECO:0000256" key="3">
    <source>
        <dbReference type="ARBA" id="ARBA00001947"/>
    </source>
</evidence>
<dbReference type="Pfam" id="PF01761">
    <property type="entry name" value="DHQ_synthase"/>
    <property type="match status" value="1"/>
</dbReference>
<evidence type="ECO:0000256" key="10">
    <source>
        <dbReference type="SAM" id="Phobius"/>
    </source>
</evidence>
<dbReference type="SUPFAM" id="SSF56796">
    <property type="entry name" value="Dehydroquinate synthase-like"/>
    <property type="match status" value="1"/>
</dbReference>
<keyword evidence="10" id="KW-0472">Membrane</keyword>
<evidence type="ECO:0000256" key="8">
    <source>
        <dbReference type="ARBA" id="ARBA00023239"/>
    </source>
</evidence>
<dbReference type="PIRSF" id="PIRSF001455">
    <property type="entry name" value="DHQ_synth"/>
    <property type="match status" value="1"/>
</dbReference>
<evidence type="ECO:0000259" key="11">
    <source>
        <dbReference type="Pfam" id="PF01761"/>
    </source>
</evidence>
<comment type="cofactor">
    <cofactor evidence="3">
        <name>Zn(2+)</name>
        <dbReference type="ChEBI" id="CHEBI:29105"/>
    </cofactor>
</comment>
<name>A0A0W8FT51_9ZZZZ</name>